<keyword evidence="1" id="KW-0472">Membrane</keyword>
<feature type="transmembrane region" description="Helical" evidence="1">
    <location>
        <begin position="21"/>
        <end position="42"/>
    </location>
</feature>
<feature type="transmembrane region" description="Helical" evidence="1">
    <location>
        <begin position="128"/>
        <end position="151"/>
    </location>
</feature>
<reference evidence="2 4" key="1">
    <citation type="submission" date="2017-08" db="EMBL/GenBank/DDBJ databases">
        <title>The complete genome sequence of a Mycoplasma hyopneumoniae isolate in Korea.</title>
        <authorList>
            <person name="Han J."/>
            <person name="Lee N."/>
        </authorList>
    </citation>
    <scope>NUCLEOTIDE SEQUENCE [LARGE SCALE GENOMIC DNA]</scope>
    <source>
        <strain evidence="2 4">KM014</strain>
    </source>
</reference>
<dbReference type="Proteomes" id="UP000215452">
    <property type="component" value="Chromosome"/>
</dbReference>
<dbReference type="Proteomes" id="UP001203104">
    <property type="component" value="Unassembled WGS sequence"/>
</dbReference>
<accession>A0A223M9B3</accession>
<feature type="transmembrane region" description="Helical" evidence="1">
    <location>
        <begin position="79"/>
        <end position="101"/>
    </location>
</feature>
<proteinExistence type="predicted"/>
<evidence type="ECO:0008006" key="6">
    <source>
        <dbReference type="Google" id="ProtNLM"/>
    </source>
</evidence>
<dbReference type="EMBL" id="VBRW01000001">
    <property type="protein sequence ID" value="MCI8283070.1"/>
    <property type="molecule type" value="Genomic_DNA"/>
</dbReference>
<evidence type="ECO:0000313" key="3">
    <source>
        <dbReference type="EMBL" id="MCI8283070.1"/>
    </source>
</evidence>
<evidence type="ECO:0000313" key="4">
    <source>
        <dbReference type="Proteomes" id="UP000215452"/>
    </source>
</evidence>
<evidence type="ECO:0000313" key="5">
    <source>
        <dbReference type="Proteomes" id="UP001203104"/>
    </source>
</evidence>
<dbReference type="EMBL" id="CP022714">
    <property type="protein sequence ID" value="ASU14115.1"/>
    <property type="molecule type" value="Genomic_DNA"/>
</dbReference>
<dbReference type="RefSeq" id="WP_020835500.1">
    <property type="nucleotide sequence ID" value="NZ_CP034597.1"/>
</dbReference>
<name>A0A223M9B3_MESHO</name>
<organism evidence="2 4">
    <name type="scientific">Mesomycoplasma hyopneumoniae</name>
    <name type="common">Mycoplasma hyopneumoniae</name>
    <dbReference type="NCBI Taxonomy" id="2099"/>
    <lineage>
        <taxon>Bacteria</taxon>
        <taxon>Bacillati</taxon>
        <taxon>Mycoplasmatota</taxon>
        <taxon>Mycoplasmoidales</taxon>
        <taxon>Metamycoplasmataceae</taxon>
        <taxon>Mesomycoplasma</taxon>
    </lineage>
</organism>
<reference evidence="3 5" key="2">
    <citation type="submission" date="2019-05" db="EMBL/GenBank/DDBJ databases">
        <title>Genome sequencing and assembly of Mycoplasma hyopneumoniae strains UFV01 and UFV02.</title>
        <authorList>
            <person name="De Souza L.F."/>
            <person name="Gonzaga N.F."/>
            <person name="Santos M.R."/>
            <person name="Deeney A.S."/>
            <person name="Vidigal P.M.P."/>
            <person name="Moreira M.A.S."/>
            <person name="Fietto J.R.L."/>
            <person name="Bressan G.C."/>
            <person name="Rycroft A.N."/>
            <person name="Silva Junior A."/>
        </authorList>
    </citation>
    <scope>NUCLEOTIDE SEQUENCE [LARGE SCALE GENOMIC DNA]</scope>
    <source>
        <strain evidence="3 5">UFV01</strain>
    </source>
</reference>
<evidence type="ECO:0000313" key="2">
    <source>
        <dbReference type="EMBL" id="ASU14115.1"/>
    </source>
</evidence>
<sequence length="167" mass="19629">MYKAEIKRLLISLKNLTITLISIRGVRFVIEIIWGIMAFWLLTTWLFTASSEDITDPKIWQEKQDAVKNQLFRFSGPQFILLLVLIGLIIANWIFYIMFFIKLNRLQKLHFYIQNPIIIARLSTIKSYTIIGFFVGYVDLVAAIFALKLVASDWRRLTEPEQKKLEI</sequence>
<gene>
    <name evidence="2" type="ORF">CIB43_00204</name>
    <name evidence="3" type="ORF">FEF30_00480</name>
</gene>
<keyword evidence="1" id="KW-0812">Transmembrane</keyword>
<keyword evidence="1" id="KW-1133">Transmembrane helix</keyword>
<dbReference type="AlphaFoldDB" id="A0A223M9B3"/>
<protein>
    <recommendedName>
        <fullName evidence="6">DUF2975 domain-containing protein</fullName>
    </recommendedName>
</protein>
<evidence type="ECO:0000256" key="1">
    <source>
        <dbReference type="SAM" id="Phobius"/>
    </source>
</evidence>